<dbReference type="GO" id="GO:0008930">
    <property type="term" value="F:methylthioadenosine nucleosidase activity"/>
    <property type="evidence" value="ECO:0007669"/>
    <property type="project" value="InterPro"/>
</dbReference>
<dbReference type="EC" id="3.2.2.9" evidence="2"/>
<keyword evidence="7" id="KW-0326">Glycosidase</keyword>
<evidence type="ECO:0000313" key="8">
    <source>
        <dbReference type="Proteomes" id="UP000000379"/>
    </source>
</evidence>
<dbReference type="AlphaFoldDB" id="D7CRY1"/>
<dbReference type="PANTHER" id="PTHR46832:SF1">
    <property type="entry name" value="5'-METHYLTHIOADENOSINE_S-ADENOSYLHOMOCYSTEINE NUCLEOSIDASE"/>
    <property type="match status" value="1"/>
</dbReference>
<gene>
    <name evidence="7" type="ordered locus">Trad_2198</name>
</gene>
<reference evidence="7 8" key="2">
    <citation type="journal article" date="2011" name="Stand. Genomic Sci.">
        <title>Complete genome sequence of Truepera radiovictrix type strain (RQ-24).</title>
        <authorList>
            <person name="Ivanova N."/>
            <person name="Rohde C."/>
            <person name="Munk C."/>
            <person name="Nolan M."/>
            <person name="Lucas S."/>
            <person name="Del Rio T.G."/>
            <person name="Tice H."/>
            <person name="Deshpande S."/>
            <person name="Cheng J.F."/>
            <person name="Tapia R."/>
            <person name="Han C."/>
            <person name="Goodwin L."/>
            <person name="Pitluck S."/>
            <person name="Liolios K."/>
            <person name="Mavromatis K."/>
            <person name="Mikhailova N."/>
            <person name="Pati A."/>
            <person name="Chen A."/>
            <person name="Palaniappan K."/>
            <person name="Land M."/>
            <person name="Hauser L."/>
            <person name="Chang Y.J."/>
            <person name="Jeffries C.D."/>
            <person name="Brambilla E."/>
            <person name="Rohde M."/>
            <person name="Goker M."/>
            <person name="Tindall B.J."/>
            <person name="Woyke T."/>
            <person name="Bristow J."/>
            <person name="Eisen J.A."/>
            <person name="Markowitz V."/>
            <person name="Hugenholtz P."/>
            <person name="Kyrpides N.C."/>
            <person name="Klenk H.P."/>
            <person name="Lapidus A."/>
        </authorList>
    </citation>
    <scope>NUCLEOTIDE SEQUENCE [LARGE SCALE GENOMIC DNA]</scope>
    <source>
        <strain evidence="8">DSM 17093 / CIP 108686 / LMG 22925 / RQ-24</strain>
    </source>
</reference>
<keyword evidence="5" id="KW-0486">Methionine biosynthesis</keyword>
<dbReference type="GO" id="GO:0005829">
    <property type="term" value="C:cytosol"/>
    <property type="evidence" value="ECO:0007669"/>
    <property type="project" value="TreeGrafter"/>
</dbReference>
<protein>
    <recommendedName>
        <fullName evidence="2">adenosylhomocysteine nucleosidase</fullName>
        <ecNumber evidence="2">3.2.2.9</ecNumber>
    </recommendedName>
</protein>
<comment type="pathway">
    <text evidence="1">Amino-acid biosynthesis; L-methionine biosynthesis via salvage pathway; S-methyl-5-thio-alpha-D-ribose 1-phosphate from S-methyl-5'-thioadenosine (hydrolase route): step 1/2.</text>
</comment>
<keyword evidence="8" id="KW-1185">Reference proteome</keyword>
<evidence type="ECO:0000256" key="4">
    <source>
        <dbReference type="ARBA" id="ARBA00022801"/>
    </source>
</evidence>
<keyword evidence="3" id="KW-0028">Amino-acid biosynthesis</keyword>
<dbReference type="EMBL" id="CP002049">
    <property type="protein sequence ID" value="ADI15309.1"/>
    <property type="molecule type" value="Genomic_DNA"/>
</dbReference>
<evidence type="ECO:0000259" key="6">
    <source>
        <dbReference type="Pfam" id="PF01048"/>
    </source>
</evidence>
<dbReference type="InterPro" id="IPR010049">
    <property type="entry name" value="MTA_SAH_Nsdase"/>
</dbReference>
<dbReference type="RefSeq" id="WP_013178673.1">
    <property type="nucleotide sequence ID" value="NC_014221.1"/>
</dbReference>
<reference evidence="8" key="1">
    <citation type="submission" date="2010-05" db="EMBL/GenBank/DDBJ databases">
        <title>The complete genome of Truepera radiovictris DSM 17093.</title>
        <authorList>
            <consortium name="US DOE Joint Genome Institute (JGI-PGF)"/>
            <person name="Lucas S."/>
            <person name="Copeland A."/>
            <person name="Lapidus A."/>
            <person name="Glavina del Rio T."/>
            <person name="Dalin E."/>
            <person name="Tice H."/>
            <person name="Bruce D."/>
            <person name="Goodwin L."/>
            <person name="Pitluck S."/>
            <person name="Kyrpides N."/>
            <person name="Mavromatis K."/>
            <person name="Ovchinnikova G."/>
            <person name="Munk A.C."/>
            <person name="Detter J.C."/>
            <person name="Han C."/>
            <person name="Tapia R."/>
            <person name="Land M."/>
            <person name="Hauser L."/>
            <person name="Markowitz V."/>
            <person name="Cheng J.-F."/>
            <person name="Hugenholtz P."/>
            <person name="Woyke T."/>
            <person name="Wu D."/>
            <person name="Tindall B."/>
            <person name="Pomrenke H.G."/>
            <person name="Brambilla E."/>
            <person name="Klenk H.-P."/>
            <person name="Eisen J.A."/>
        </authorList>
    </citation>
    <scope>NUCLEOTIDE SEQUENCE [LARGE SCALE GENOMIC DNA]</scope>
    <source>
        <strain evidence="8">DSM 17093 / CIP 108686 / LMG 22925 / RQ-24</strain>
    </source>
</reference>
<dbReference type="InterPro" id="IPR035994">
    <property type="entry name" value="Nucleoside_phosphorylase_sf"/>
</dbReference>
<dbReference type="CDD" id="cd09008">
    <property type="entry name" value="MTAN"/>
    <property type="match status" value="1"/>
</dbReference>
<dbReference type="Proteomes" id="UP000000379">
    <property type="component" value="Chromosome"/>
</dbReference>
<dbReference type="SUPFAM" id="SSF53167">
    <property type="entry name" value="Purine and uridine phosphorylases"/>
    <property type="match status" value="1"/>
</dbReference>
<dbReference type="KEGG" id="tra:Trad_2198"/>
<dbReference type="eggNOG" id="COG0775">
    <property type="taxonomic scope" value="Bacteria"/>
</dbReference>
<evidence type="ECO:0000256" key="1">
    <source>
        <dbReference type="ARBA" id="ARBA00004945"/>
    </source>
</evidence>
<dbReference type="GO" id="GO:0009164">
    <property type="term" value="P:nucleoside catabolic process"/>
    <property type="evidence" value="ECO:0007669"/>
    <property type="project" value="InterPro"/>
</dbReference>
<evidence type="ECO:0000256" key="3">
    <source>
        <dbReference type="ARBA" id="ARBA00022605"/>
    </source>
</evidence>
<keyword evidence="4 7" id="KW-0378">Hydrolase</keyword>
<dbReference type="Gene3D" id="3.40.50.1580">
    <property type="entry name" value="Nucleoside phosphorylase domain"/>
    <property type="match status" value="1"/>
</dbReference>
<dbReference type="NCBIfam" id="TIGR01704">
    <property type="entry name" value="MTA_SAH-Nsdase"/>
    <property type="match status" value="1"/>
</dbReference>
<proteinExistence type="predicted"/>
<dbReference type="STRING" id="649638.Trad_2198"/>
<dbReference type="UniPathway" id="UPA00904">
    <property type="reaction ID" value="UER00871"/>
</dbReference>
<dbReference type="OrthoDB" id="9792278at2"/>
<dbReference type="Pfam" id="PF01048">
    <property type="entry name" value="PNP_UDP_1"/>
    <property type="match status" value="1"/>
</dbReference>
<name>D7CRY1_TRURR</name>
<organism evidence="7 8">
    <name type="scientific">Truepera radiovictrix (strain DSM 17093 / CIP 108686 / LMG 22925 / RQ-24)</name>
    <dbReference type="NCBI Taxonomy" id="649638"/>
    <lineage>
        <taxon>Bacteria</taxon>
        <taxon>Thermotogati</taxon>
        <taxon>Deinococcota</taxon>
        <taxon>Deinococci</taxon>
        <taxon>Trueperales</taxon>
        <taxon>Trueperaceae</taxon>
        <taxon>Truepera</taxon>
    </lineage>
</organism>
<evidence type="ECO:0000256" key="2">
    <source>
        <dbReference type="ARBA" id="ARBA00011974"/>
    </source>
</evidence>
<dbReference type="NCBIfam" id="NF004079">
    <property type="entry name" value="PRK05584.1"/>
    <property type="match status" value="1"/>
</dbReference>
<dbReference type="GO" id="GO:0019284">
    <property type="term" value="P:L-methionine salvage from S-adenosylmethionine"/>
    <property type="evidence" value="ECO:0007669"/>
    <property type="project" value="TreeGrafter"/>
</dbReference>
<dbReference type="PANTHER" id="PTHR46832">
    <property type="entry name" value="5'-METHYLTHIOADENOSINE/S-ADENOSYLHOMOCYSTEINE NUCLEOSIDASE"/>
    <property type="match status" value="1"/>
</dbReference>
<dbReference type="HOGENOM" id="CLU_031248_2_2_0"/>
<evidence type="ECO:0000313" key="7">
    <source>
        <dbReference type="EMBL" id="ADI15309.1"/>
    </source>
</evidence>
<dbReference type="InterPro" id="IPR000845">
    <property type="entry name" value="Nucleoside_phosphorylase_d"/>
</dbReference>
<sequence>MTGLGKAPPKGTLFGIIGAMDEELTLLRGALQDAREERAGGFTLFSGTLAGHAALLAQCGIGKVNAGALAQVLALRGVSHVLFTGVAGGLQPGLKVGDLVVSTDAVQHDVDVTALGYPVGTIPGEGAAWPADAHLLELALTAAADLGGVRAVAGRVASGDQFIADPAKGRWLHETFGAACAEMEGAAVAQVCHKAGVPFVIIRSLSDSADEGAETDFRTFTALAAERAKRVVLGVLERFPGR</sequence>
<accession>D7CRY1</accession>
<evidence type="ECO:0000256" key="5">
    <source>
        <dbReference type="ARBA" id="ARBA00023167"/>
    </source>
</evidence>
<dbReference type="GO" id="GO:0008782">
    <property type="term" value="F:adenosylhomocysteine nucleosidase activity"/>
    <property type="evidence" value="ECO:0007669"/>
    <property type="project" value="UniProtKB-EC"/>
</dbReference>
<dbReference type="GO" id="GO:0019509">
    <property type="term" value="P:L-methionine salvage from methylthioadenosine"/>
    <property type="evidence" value="ECO:0007669"/>
    <property type="project" value="UniProtKB-UniPathway"/>
</dbReference>
<feature type="domain" description="Nucleoside phosphorylase" evidence="6">
    <location>
        <begin position="14"/>
        <end position="236"/>
    </location>
</feature>